<feature type="compositionally biased region" description="Basic and acidic residues" evidence="5">
    <location>
        <begin position="170"/>
        <end position="185"/>
    </location>
</feature>
<evidence type="ECO:0000259" key="6">
    <source>
        <dbReference type="PROSITE" id="PS51007"/>
    </source>
</evidence>
<organism evidence="7 8">
    <name type="scientific">Pseudomonas songnenensis</name>
    <dbReference type="NCBI Taxonomy" id="1176259"/>
    <lineage>
        <taxon>Bacteria</taxon>
        <taxon>Pseudomonadati</taxon>
        <taxon>Pseudomonadota</taxon>
        <taxon>Gammaproteobacteria</taxon>
        <taxon>Pseudomonadales</taxon>
        <taxon>Pseudomonadaceae</taxon>
        <taxon>Pseudomonas</taxon>
    </lineage>
</organism>
<feature type="compositionally biased region" description="Basic and acidic residues" evidence="5">
    <location>
        <begin position="200"/>
        <end position="232"/>
    </location>
</feature>
<evidence type="ECO:0000256" key="5">
    <source>
        <dbReference type="SAM" id="MobiDB-lite"/>
    </source>
</evidence>
<proteinExistence type="predicted"/>
<dbReference type="Gene3D" id="1.10.760.10">
    <property type="entry name" value="Cytochrome c-like domain"/>
    <property type="match status" value="1"/>
</dbReference>
<dbReference type="PROSITE" id="PS51007">
    <property type="entry name" value="CYTC"/>
    <property type="match status" value="1"/>
</dbReference>
<evidence type="ECO:0000256" key="1">
    <source>
        <dbReference type="ARBA" id="ARBA00022617"/>
    </source>
</evidence>
<feature type="region of interest" description="Disordered" evidence="5">
    <location>
        <begin position="167"/>
        <end position="232"/>
    </location>
</feature>
<reference evidence="7 8" key="1">
    <citation type="submission" date="2019-01" db="EMBL/GenBank/DDBJ databases">
        <title>High-quality draft genome of. Pseudomonas songnenensis str. L103, a full-fledged denitrifier isolated from 100 meters deep aquifer in a heavily nitrogen fertilized agricultural area.</title>
        <authorList>
            <person name="Liu M."/>
            <person name="Liu B."/>
        </authorList>
    </citation>
    <scope>NUCLEOTIDE SEQUENCE [LARGE SCALE GENOMIC DNA]</scope>
    <source>
        <strain evidence="7 8">L103</strain>
    </source>
</reference>
<dbReference type="SUPFAM" id="SSF46626">
    <property type="entry name" value="Cytochrome c"/>
    <property type="match status" value="1"/>
</dbReference>
<keyword evidence="2 4" id="KW-0479">Metal-binding</keyword>
<keyword evidence="1 4" id="KW-0349">Heme</keyword>
<dbReference type="Proteomes" id="UP000282800">
    <property type="component" value="Unassembled WGS sequence"/>
</dbReference>
<dbReference type="GO" id="GO:0009055">
    <property type="term" value="F:electron transfer activity"/>
    <property type="evidence" value="ECO:0007669"/>
    <property type="project" value="InterPro"/>
</dbReference>
<dbReference type="EMBL" id="RWYU02000005">
    <property type="protein sequence ID" value="RYJ61751.1"/>
    <property type="molecule type" value="Genomic_DNA"/>
</dbReference>
<dbReference type="Pfam" id="PF13442">
    <property type="entry name" value="Cytochrome_CBB3"/>
    <property type="match status" value="1"/>
</dbReference>
<name>A0A482U597_9PSED</name>
<evidence type="ECO:0000256" key="4">
    <source>
        <dbReference type="PROSITE-ProRule" id="PRU00433"/>
    </source>
</evidence>
<evidence type="ECO:0000256" key="3">
    <source>
        <dbReference type="ARBA" id="ARBA00023004"/>
    </source>
</evidence>
<evidence type="ECO:0000313" key="7">
    <source>
        <dbReference type="EMBL" id="RYJ61751.1"/>
    </source>
</evidence>
<dbReference type="AlphaFoldDB" id="A0A482U597"/>
<evidence type="ECO:0000313" key="8">
    <source>
        <dbReference type="Proteomes" id="UP000282800"/>
    </source>
</evidence>
<dbReference type="InterPro" id="IPR036909">
    <property type="entry name" value="Cyt_c-like_dom_sf"/>
</dbReference>
<dbReference type="GO" id="GO:0046872">
    <property type="term" value="F:metal ion binding"/>
    <property type="evidence" value="ECO:0007669"/>
    <property type="project" value="UniProtKB-KW"/>
</dbReference>
<dbReference type="OrthoDB" id="9765171at2"/>
<feature type="domain" description="Cytochrome c" evidence="6">
    <location>
        <begin position="68"/>
        <end position="154"/>
    </location>
</feature>
<accession>A0A482U597</accession>
<dbReference type="InterPro" id="IPR009056">
    <property type="entry name" value="Cyt_c-like_dom"/>
</dbReference>
<comment type="caution">
    <text evidence="7">The sequence shown here is derived from an EMBL/GenBank/DDBJ whole genome shotgun (WGS) entry which is preliminary data.</text>
</comment>
<evidence type="ECO:0000256" key="2">
    <source>
        <dbReference type="ARBA" id="ARBA00022723"/>
    </source>
</evidence>
<dbReference type="RefSeq" id="WP_126189757.1">
    <property type="nucleotide sequence ID" value="NZ_RWYU02000005.1"/>
</dbReference>
<protein>
    <submittedName>
        <fullName evidence="7">Cytochrome c</fullName>
    </submittedName>
</protein>
<gene>
    <name evidence="7" type="ORF">EJA06_013655</name>
</gene>
<keyword evidence="3 4" id="KW-0408">Iron</keyword>
<dbReference type="GO" id="GO:0020037">
    <property type="term" value="F:heme binding"/>
    <property type="evidence" value="ECO:0007669"/>
    <property type="project" value="InterPro"/>
</dbReference>
<sequence>MTTTIKTLALTGAVLAVASAGVLYSGIINVAADEPHSQVVEALLEITRERSIAVRARDIEVPSLADDALIRSGAGNYHAMCIGCHLAPEMGSTELSQSLYPAPPNLAQRGTGGDPAATFWVIKHGIKASGMPAWGKSMSDDYIWGMVAFIERLPQLDAAQYRSLVASSDGHQHGGGESDMHDHSGQHSTAGMPRGSASGGDDHHGAHDDHAPEKPEAEDNVHHHPDGSRHVH</sequence>